<comment type="similarity">
    <text evidence="2 6">Belongs to the enoyl-CoA hydratase/isomerase family.</text>
</comment>
<keyword evidence="3" id="KW-0276">Fatty acid metabolism</keyword>
<dbReference type="SUPFAM" id="SSF52096">
    <property type="entry name" value="ClpP/crotonase"/>
    <property type="match status" value="1"/>
</dbReference>
<dbReference type="PATRIC" id="fig|1675527.3.peg.3294"/>
<dbReference type="PANTHER" id="PTHR43149">
    <property type="entry name" value="ENOYL-COA HYDRATASE"/>
    <property type="match status" value="1"/>
</dbReference>
<keyword evidence="4" id="KW-0443">Lipid metabolism</keyword>
<dbReference type="EMBL" id="LFTY01000002">
    <property type="protein sequence ID" value="KMW58180.1"/>
    <property type="molecule type" value="Genomic_DNA"/>
</dbReference>
<dbReference type="EC" id="4.2.1.17" evidence="7"/>
<evidence type="ECO:0000256" key="4">
    <source>
        <dbReference type="ARBA" id="ARBA00023098"/>
    </source>
</evidence>
<dbReference type="OrthoDB" id="5730382at2"/>
<keyword evidence="5" id="KW-0413">Isomerase</keyword>
<comment type="caution">
    <text evidence="7">The sequence shown here is derived from an EMBL/GenBank/DDBJ whole genome shotgun (WGS) entry which is preliminary data.</text>
</comment>
<evidence type="ECO:0000313" key="7">
    <source>
        <dbReference type="EMBL" id="KMW58180.1"/>
    </source>
</evidence>
<proteinExistence type="inferred from homology"/>
<dbReference type="GO" id="GO:0016853">
    <property type="term" value="F:isomerase activity"/>
    <property type="evidence" value="ECO:0007669"/>
    <property type="project" value="UniProtKB-KW"/>
</dbReference>
<dbReference type="PANTHER" id="PTHR43149:SF1">
    <property type="entry name" value="DELTA(3,5)-DELTA(2,4)-DIENOYL-COA ISOMERASE, MITOCHONDRIAL"/>
    <property type="match status" value="1"/>
</dbReference>
<dbReference type="Gene3D" id="3.90.226.10">
    <property type="entry name" value="2-enoyl-CoA Hydratase, Chain A, domain 1"/>
    <property type="match status" value="1"/>
</dbReference>
<dbReference type="InterPro" id="IPR018376">
    <property type="entry name" value="Enoyl-CoA_hyd/isom_CS"/>
</dbReference>
<dbReference type="InterPro" id="IPR029045">
    <property type="entry name" value="ClpP/crotonase-like_dom_sf"/>
</dbReference>
<dbReference type="STRING" id="1675527.AIOL_003151"/>
<sequence>MTDILTLEITDGIAELCLNRPERKNALSEALFAEIAATGERLKSEPGLRAVILSGAGGDFCAGIDLQFLQAQAGNLEAMRERLLNPDPGERANWAQKPCYVWQELSVPVIAAIEGVCLGGGLQLALAADFRIARADARLSIMEAKWGIIPDMGITQNLPKLMAADRAKRLMMTAAMFSGEDALGEGLVTELAEAPLQRARAFAQELAGRSPEALAGIKELVEQAWTLPAGEGLKREAELQAPIIGSPNQFEAVMANMQKRPPKYR</sequence>
<keyword evidence="8" id="KW-1185">Reference proteome</keyword>
<evidence type="ECO:0000313" key="8">
    <source>
        <dbReference type="Proteomes" id="UP000037178"/>
    </source>
</evidence>
<dbReference type="InterPro" id="IPR014748">
    <property type="entry name" value="Enoyl-CoA_hydra_C"/>
</dbReference>
<dbReference type="Proteomes" id="UP000037178">
    <property type="component" value="Unassembled WGS sequence"/>
</dbReference>
<evidence type="ECO:0000256" key="2">
    <source>
        <dbReference type="ARBA" id="ARBA00005254"/>
    </source>
</evidence>
<protein>
    <submittedName>
        <fullName evidence="7">Enoyl-CoA hydratase</fullName>
        <ecNumber evidence="7">4.2.1.17</ecNumber>
    </submittedName>
</protein>
<dbReference type="Gene3D" id="1.10.12.10">
    <property type="entry name" value="Lyase 2-enoyl-coa Hydratase, Chain A, domain 2"/>
    <property type="match status" value="1"/>
</dbReference>
<dbReference type="AlphaFoldDB" id="A0A0J9E603"/>
<dbReference type="InterPro" id="IPR045002">
    <property type="entry name" value="Ech1-like"/>
</dbReference>
<dbReference type="CDD" id="cd06558">
    <property type="entry name" value="crotonase-like"/>
    <property type="match status" value="1"/>
</dbReference>
<dbReference type="NCBIfam" id="NF005699">
    <property type="entry name" value="PRK07509.1"/>
    <property type="match status" value="1"/>
</dbReference>
<dbReference type="RefSeq" id="WP_049643817.1">
    <property type="nucleotide sequence ID" value="NZ_LFTY01000002.1"/>
</dbReference>
<name>A0A0J9E603_9RHOB</name>
<keyword evidence="7" id="KW-0456">Lyase</keyword>
<evidence type="ECO:0000256" key="5">
    <source>
        <dbReference type="ARBA" id="ARBA00023235"/>
    </source>
</evidence>
<dbReference type="Pfam" id="PF00378">
    <property type="entry name" value="ECH_1"/>
    <property type="match status" value="1"/>
</dbReference>
<reference evidence="7 8" key="1">
    <citation type="submission" date="2015-06" db="EMBL/GenBank/DDBJ databases">
        <title>Draft genome sequence of an Alphaproteobacteria species associated to the Mediterranean sponge Oscarella lobularis.</title>
        <authorList>
            <person name="Jourda C."/>
            <person name="Santini S."/>
            <person name="Claverie J.-M."/>
        </authorList>
    </citation>
    <scope>NUCLEOTIDE SEQUENCE [LARGE SCALE GENOMIC DNA]</scope>
    <source>
        <strain evidence="7">IGS</strain>
    </source>
</reference>
<dbReference type="UniPathway" id="UPA00659"/>
<comment type="pathway">
    <text evidence="1">Lipid metabolism; fatty acid beta-oxidation.</text>
</comment>
<dbReference type="GO" id="GO:0006635">
    <property type="term" value="P:fatty acid beta-oxidation"/>
    <property type="evidence" value="ECO:0007669"/>
    <property type="project" value="UniProtKB-UniPathway"/>
</dbReference>
<evidence type="ECO:0000256" key="3">
    <source>
        <dbReference type="ARBA" id="ARBA00022832"/>
    </source>
</evidence>
<gene>
    <name evidence="7" type="ORF">AIOL_003151</name>
</gene>
<dbReference type="PROSITE" id="PS00166">
    <property type="entry name" value="ENOYL_COA_HYDRATASE"/>
    <property type="match status" value="1"/>
</dbReference>
<organism evidence="7 8">
    <name type="scientific">Candidatus Rhodobacter oscarellae</name>
    <dbReference type="NCBI Taxonomy" id="1675527"/>
    <lineage>
        <taxon>Bacteria</taxon>
        <taxon>Pseudomonadati</taxon>
        <taxon>Pseudomonadota</taxon>
        <taxon>Alphaproteobacteria</taxon>
        <taxon>Rhodobacterales</taxon>
        <taxon>Rhodobacter group</taxon>
        <taxon>Rhodobacter</taxon>
    </lineage>
</organism>
<evidence type="ECO:0000256" key="1">
    <source>
        <dbReference type="ARBA" id="ARBA00005005"/>
    </source>
</evidence>
<dbReference type="InterPro" id="IPR001753">
    <property type="entry name" value="Enoyl-CoA_hydra/iso"/>
</dbReference>
<dbReference type="GO" id="GO:0004300">
    <property type="term" value="F:enoyl-CoA hydratase activity"/>
    <property type="evidence" value="ECO:0007669"/>
    <property type="project" value="UniProtKB-EC"/>
</dbReference>
<evidence type="ECO:0000256" key="6">
    <source>
        <dbReference type="RuleBase" id="RU003707"/>
    </source>
</evidence>
<accession>A0A0J9E603</accession>